<proteinExistence type="predicted"/>
<reference evidence="2" key="1">
    <citation type="submission" date="2019-08" db="EMBL/GenBank/DDBJ databases">
        <authorList>
            <person name="Kucharzyk K."/>
            <person name="Murdoch R.W."/>
            <person name="Higgins S."/>
            <person name="Loffler F."/>
        </authorList>
    </citation>
    <scope>NUCLEOTIDE SEQUENCE</scope>
</reference>
<protein>
    <recommendedName>
        <fullName evidence="1">Prolow-density lipoprotein receptor-related protein 1-like beta-propeller domain-containing protein</fullName>
    </recommendedName>
</protein>
<gene>
    <name evidence="2" type="ORF">SDC9_179477</name>
</gene>
<sequence>MEIQSKGGTPTVVGDWVYYADENRSLWRIKTDGSMDQQLLSDCEDYYLTEDSIYYIALSGTEDESLFTLMLHQMESADAKTSEIITIEAVVTAQLNGGYLYYQLGKGKGRLEKGLYRVNLDGSGTERVNDIMIWQLDHVLGDWMYILQYSGERYRIKLDGSAAVSFE</sequence>
<comment type="caution">
    <text evidence="2">The sequence shown here is derived from an EMBL/GenBank/DDBJ whole genome shotgun (WGS) entry which is preliminary data.</text>
</comment>
<dbReference type="EMBL" id="VSSQ01083778">
    <property type="protein sequence ID" value="MPN32002.1"/>
    <property type="molecule type" value="Genomic_DNA"/>
</dbReference>
<evidence type="ECO:0000259" key="1">
    <source>
        <dbReference type="Pfam" id="PF16472"/>
    </source>
</evidence>
<dbReference type="AlphaFoldDB" id="A0A645H114"/>
<evidence type="ECO:0000313" key="2">
    <source>
        <dbReference type="EMBL" id="MPN32002.1"/>
    </source>
</evidence>
<name>A0A645H114_9ZZZZ</name>
<dbReference type="Pfam" id="PF16472">
    <property type="entry name" value="DUF5050"/>
    <property type="match status" value="1"/>
</dbReference>
<organism evidence="2">
    <name type="scientific">bioreactor metagenome</name>
    <dbReference type="NCBI Taxonomy" id="1076179"/>
    <lineage>
        <taxon>unclassified sequences</taxon>
        <taxon>metagenomes</taxon>
        <taxon>ecological metagenomes</taxon>
    </lineage>
</organism>
<feature type="domain" description="Prolow-density lipoprotein receptor-related protein 1-like beta-propeller" evidence="1">
    <location>
        <begin position="11"/>
        <end position="110"/>
    </location>
</feature>
<dbReference type="SUPFAM" id="SSF69304">
    <property type="entry name" value="Tricorn protease N-terminal domain"/>
    <property type="match status" value="1"/>
</dbReference>
<dbReference type="InterPro" id="IPR032485">
    <property type="entry name" value="LRP1-like_beta_prop"/>
</dbReference>
<accession>A0A645H114</accession>